<dbReference type="GO" id="GO:0005634">
    <property type="term" value="C:nucleus"/>
    <property type="evidence" value="ECO:0007669"/>
    <property type="project" value="TreeGrafter"/>
</dbReference>
<dbReference type="InterPro" id="IPR008978">
    <property type="entry name" value="HSP20-like_chaperone"/>
</dbReference>
<dbReference type="OrthoDB" id="1431247at2759"/>
<comment type="caution">
    <text evidence="4">The sequence shown here is derived from an EMBL/GenBank/DDBJ whole genome shotgun (WGS) entry which is preliminary data.</text>
</comment>
<evidence type="ECO:0000256" key="1">
    <source>
        <dbReference type="PROSITE-ProRule" id="PRU00285"/>
    </source>
</evidence>
<reference evidence="4 5" key="2">
    <citation type="journal article" date="2019" name="G3 (Bethesda)">
        <title>Hybrid Assembly of the Genome of the Entomopathogenic Nematode Steinernema carpocapsae Identifies the X-Chromosome.</title>
        <authorList>
            <person name="Serra L."/>
            <person name="Macchietto M."/>
            <person name="Macias-Munoz A."/>
            <person name="McGill C.J."/>
            <person name="Rodriguez I.M."/>
            <person name="Rodriguez B."/>
            <person name="Murad R."/>
            <person name="Mortazavi A."/>
        </authorList>
    </citation>
    <scope>NUCLEOTIDE SEQUENCE [LARGE SCALE GENOMIC DNA]</scope>
    <source>
        <strain evidence="4 5">ALL</strain>
    </source>
</reference>
<dbReference type="Gene3D" id="2.60.40.790">
    <property type="match status" value="1"/>
</dbReference>
<dbReference type="Proteomes" id="UP000298663">
    <property type="component" value="Unassembled WGS sequence"/>
</dbReference>
<sequence length="125" mass="14387">MGSGTQHENQIYKMERGQHIEVQGQSDQWDWPMQHNDGIVHVTNTDDKFEVGLEAQFFTPKEIEVKTVGDSLVIHCLHESRSDKFGEIKREINRTYKLPTDVDTKSLRSQLTPRGMLLINAGKKH</sequence>
<proteinExistence type="inferred from homology"/>
<protein>
    <recommendedName>
        <fullName evidence="3">SHSP domain-containing protein</fullName>
    </recommendedName>
</protein>
<dbReference type="InterPro" id="IPR001436">
    <property type="entry name" value="Alpha-crystallin/sHSP_animal"/>
</dbReference>
<dbReference type="GO" id="GO:0051082">
    <property type="term" value="F:unfolded protein binding"/>
    <property type="evidence" value="ECO:0007669"/>
    <property type="project" value="TreeGrafter"/>
</dbReference>
<gene>
    <name evidence="4" type="ORF">L596_018762</name>
</gene>
<dbReference type="GO" id="GO:0042026">
    <property type="term" value="P:protein refolding"/>
    <property type="evidence" value="ECO:0007669"/>
    <property type="project" value="TreeGrafter"/>
</dbReference>
<dbReference type="GO" id="GO:0009408">
    <property type="term" value="P:response to heat"/>
    <property type="evidence" value="ECO:0007669"/>
    <property type="project" value="TreeGrafter"/>
</dbReference>
<keyword evidence="5" id="KW-1185">Reference proteome</keyword>
<feature type="domain" description="SHSP" evidence="3">
    <location>
        <begin position="30"/>
        <end position="125"/>
    </location>
</feature>
<evidence type="ECO:0000256" key="2">
    <source>
        <dbReference type="RuleBase" id="RU003616"/>
    </source>
</evidence>
<evidence type="ECO:0000259" key="3">
    <source>
        <dbReference type="PROSITE" id="PS01031"/>
    </source>
</evidence>
<reference evidence="4 5" key="1">
    <citation type="journal article" date="2015" name="Genome Biol.">
        <title>Comparative genomics of Steinernema reveals deeply conserved gene regulatory networks.</title>
        <authorList>
            <person name="Dillman A.R."/>
            <person name="Macchietto M."/>
            <person name="Porter C.F."/>
            <person name="Rogers A."/>
            <person name="Williams B."/>
            <person name="Antoshechkin I."/>
            <person name="Lee M.M."/>
            <person name="Goodwin Z."/>
            <person name="Lu X."/>
            <person name="Lewis E.E."/>
            <person name="Goodrich-Blair H."/>
            <person name="Stock S.P."/>
            <person name="Adams B.J."/>
            <person name="Sternberg P.W."/>
            <person name="Mortazavi A."/>
        </authorList>
    </citation>
    <scope>NUCLEOTIDE SEQUENCE [LARGE SCALE GENOMIC DNA]</scope>
    <source>
        <strain evidence="4 5">ALL</strain>
    </source>
</reference>
<dbReference type="PANTHER" id="PTHR45640:SF35">
    <property type="entry name" value="HEAT SHOCK PROTEIN HSP-12.2"/>
    <property type="match status" value="1"/>
</dbReference>
<dbReference type="EMBL" id="AZBU02000005">
    <property type="protein sequence ID" value="TKR77862.1"/>
    <property type="molecule type" value="Genomic_DNA"/>
</dbReference>
<dbReference type="CDD" id="cd06526">
    <property type="entry name" value="metazoan_ACD"/>
    <property type="match status" value="1"/>
</dbReference>
<dbReference type="InterPro" id="IPR002068">
    <property type="entry name" value="A-crystallin/Hsp20_dom"/>
</dbReference>
<dbReference type="PROSITE" id="PS01031">
    <property type="entry name" value="SHSP"/>
    <property type="match status" value="1"/>
</dbReference>
<evidence type="ECO:0000313" key="4">
    <source>
        <dbReference type="EMBL" id="TKR77862.1"/>
    </source>
</evidence>
<organism evidence="4 5">
    <name type="scientific">Steinernema carpocapsae</name>
    <name type="common">Entomopathogenic nematode</name>
    <dbReference type="NCBI Taxonomy" id="34508"/>
    <lineage>
        <taxon>Eukaryota</taxon>
        <taxon>Metazoa</taxon>
        <taxon>Ecdysozoa</taxon>
        <taxon>Nematoda</taxon>
        <taxon>Chromadorea</taxon>
        <taxon>Rhabditida</taxon>
        <taxon>Tylenchina</taxon>
        <taxon>Panagrolaimomorpha</taxon>
        <taxon>Strongyloidoidea</taxon>
        <taxon>Steinernematidae</taxon>
        <taxon>Steinernema</taxon>
    </lineage>
</organism>
<dbReference type="STRING" id="34508.A0A4U5N6C4"/>
<accession>A0A4U5N6C4</accession>
<dbReference type="GO" id="GO:0005737">
    <property type="term" value="C:cytoplasm"/>
    <property type="evidence" value="ECO:0007669"/>
    <property type="project" value="TreeGrafter"/>
</dbReference>
<dbReference type="FunFam" id="2.60.40.790:FF:000036">
    <property type="entry name" value="Heat Shock Protein"/>
    <property type="match status" value="1"/>
</dbReference>
<name>A0A4U5N6C4_STECR</name>
<dbReference type="AlphaFoldDB" id="A0A4U5N6C4"/>
<dbReference type="PANTHER" id="PTHR45640">
    <property type="entry name" value="HEAT SHOCK PROTEIN HSP-12.2-RELATED"/>
    <property type="match status" value="1"/>
</dbReference>
<comment type="similarity">
    <text evidence="1 2">Belongs to the small heat shock protein (HSP20) family.</text>
</comment>
<evidence type="ECO:0000313" key="5">
    <source>
        <dbReference type="Proteomes" id="UP000298663"/>
    </source>
</evidence>
<dbReference type="Pfam" id="PF00011">
    <property type="entry name" value="HSP20"/>
    <property type="match status" value="1"/>
</dbReference>
<dbReference type="SUPFAM" id="SSF49764">
    <property type="entry name" value="HSP20-like chaperones"/>
    <property type="match status" value="1"/>
</dbReference>
<dbReference type="PRINTS" id="PR00299">
    <property type="entry name" value="ACRYSTALLIN"/>
</dbReference>